<name>Q1LNU2_CUPMC</name>
<organism evidence="2 3">
    <name type="scientific">Cupriavidus metallidurans (strain ATCC 43123 / DSM 2839 / NBRC 102507 / CH34)</name>
    <name type="common">Ralstonia metallidurans</name>
    <dbReference type="NCBI Taxonomy" id="266264"/>
    <lineage>
        <taxon>Bacteria</taxon>
        <taxon>Pseudomonadati</taxon>
        <taxon>Pseudomonadota</taxon>
        <taxon>Betaproteobacteria</taxon>
        <taxon>Burkholderiales</taxon>
        <taxon>Burkholderiaceae</taxon>
        <taxon>Cupriavidus</taxon>
    </lineage>
</organism>
<sequence>MLNSVGRWNNRKLPMPASDSDLLAAAAHMHVLLRRKTGRVTDTEWMATNAEYARAMIEFAREKARSEQIEELLPLADRVEGLLASRTPPARPVWTGPRSQTPAPPAPASGPAEEGPLSSAQAALASRYIGRLR</sequence>
<keyword evidence="3" id="KW-1185">Reference proteome</keyword>
<dbReference type="HOGENOM" id="CLU_173780_0_0_4"/>
<dbReference type="Proteomes" id="UP000002429">
    <property type="component" value="Chromosome"/>
</dbReference>
<reference evidence="3" key="1">
    <citation type="journal article" date="2010" name="PLoS ONE">
        <title>The complete genome sequence of Cupriavidus metallidurans strain CH34, a master survivalist in harsh and anthropogenic environments.</title>
        <authorList>
            <person name="Janssen P.J."/>
            <person name="Van Houdt R."/>
            <person name="Moors H."/>
            <person name="Monsieurs P."/>
            <person name="Morin N."/>
            <person name="Michaux A."/>
            <person name="Benotmane M.A."/>
            <person name="Leys N."/>
            <person name="Vallaeys T."/>
            <person name="Lapidus A."/>
            <person name="Monchy S."/>
            <person name="Medigue C."/>
            <person name="Taghavi S."/>
            <person name="McCorkle S."/>
            <person name="Dunn J."/>
            <person name="van der Lelie D."/>
            <person name="Mergeay M."/>
        </authorList>
    </citation>
    <scope>NUCLEOTIDE SEQUENCE [LARGE SCALE GENOMIC DNA]</scope>
    <source>
        <strain evidence="3">ATCC 43123 / DSM 2839 / NBRC 102507 / CH34</strain>
    </source>
</reference>
<evidence type="ECO:0000256" key="1">
    <source>
        <dbReference type="SAM" id="MobiDB-lite"/>
    </source>
</evidence>
<protein>
    <submittedName>
        <fullName evidence="2">Uncharacterized protein</fullName>
    </submittedName>
</protein>
<evidence type="ECO:0000313" key="2">
    <source>
        <dbReference type="EMBL" id="ABF08184.1"/>
    </source>
</evidence>
<gene>
    <name evidence="2" type="ordered locus">Rmet_1299</name>
</gene>
<evidence type="ECO:0000313" key="3">
    <source>
        <dbReference type="Proteomes" id="UP000002429"/>
    </source>
</evidence>
<dbReference type="EMBL" id="CP000352">
    <property type="protein sequence ID" value="ABF08184.1"/>
    <property type="molecule type" value="Genomic_DNA"/>
</dbReference>
<accession>Q1LNU2</accession>
<dbReference type="KEGG" id="rme:Rmet_1299"/>
<dbReference type="STRING" id="266264.Rmet_1299"/>
<feature type="region of interest" description="Disordered" evidence="1">
    <location>
        <begin position="87"/>
        <end position="120"/>
    </location>
</feature>
<proteinExistence type="predicted"/>
<dbReference type="eggNOG" id="ENOG5033F08">
    <property type="taxonomic scope" value="Bacteria"/>
</dbReference>
<dbReference type="AlphaFoldDB" id="Q1LNU2"/>